<organism evidence="3 4">
    <name type="scientific">Streptomyces flaveolus</name>
    <dbReference type="NCBI Taxonomy" id="67297"/>
    <lineage>
        <taxon>Bacteria</taxon>
        <taxon>Bacillati</taxon>
        <taxon>Actinomycetota</taxon>
        <taxon>Actinomycetes</taxon>
        <taxon>Kitasatosporales</taxon>
        <taxon>Streptomycetaceae</taxon>
        <taxon>Streptomyces</taxon>
    </lineage>
</organism>
<feature type="compositionally biased region" description="Low complexity" evidence="1">
    <location>
        <begin position="267"/>
        <end position="291"/>
    </location>
</feature>
<evidence type="ECO:0000256" key="2">
    <source>
        <dbReference type="SAM" id="SignalP"/>
    </source>
</evidence>
<protein>
    <submittedName>
        <fullName evidence="3">Lysyl oxidase family protein</fullName>
    </submittedName>
</protein>
<feature type="region of interest" description="Disordered" evidence="1">
    <location>
        <begin position="319"/>
        <end position="364"/>
    </location>
</feature>
<feature type="signal peptide" evidence="2">
    <location>
        <begin position="1"/>
        <end position="39"/>
    </location>
</feature>
<keyword evidence="2" id="KW-0732">Signal</keyword>
<evidence type="ECO:0000313" key="3">
    <source>
        <dbReference type="EMBL" id="MER6909277.1"/>
    </source>
</evidence>
<reference evidence="3 4" key="1">
    <citation type="submission" date="2024-06" db="EMBL/GenBank/DDBJ databases">
        <title>The Natural Products Discovery Center: Release of the First 8490 Sequenced Strains for Exploring Actinobacteria Biosynthetic Diversity.</title>
        <authorList>
            <person name="Kalkreuter E."/>
            <person name="Kautsar S.A."/>
            <person name="Yang D."/>
            <person name="Bader C.D."/>
            <person name="Teijaro C.N."/>
            <person name="Fluegel L."/>
            <person name="Davis C.M."/>
            <person name="Simpson J.R."/>
            <person name="Lauterbach L."/>
            <person name="Steele A.D."/>
            <person name="Gui C."/>
            <person name="Meng S."/>
            <person name="Li G."/>
            <person name="Viehrig K."/>
            <person name="Ye F."/>
            <person name="Su P."/>
            <person name="Kiefer A.F."/>
            <person name="Nichols A."/>
            <person name="Cepeda A.J."/>
            <person name="Yan W."/>
            <person name="Fan B."/>
            <person name="Jiang Y."/>
            <person name="Adhikari A."/>
            <person name="Zheng C.-J."/>
            <person name="Schuster L."/>
            <person name="Cowan T.M."/>
            <person name="Smanski M.J."/>
            <person name="Chevrette M.G."/>
            <person name="De Carvalho L.P.S."/>
            <person name="Shen B."/>
        </authorList>
    </citation>
    <scope>NUCLEOTIDE SEQUENCE [LARGE SCALE GENOMIC DNA]</scope>
    <source>
        <strain evidence="3 4">NPDC000632</strain>
    </source>
</reference>
<dbReference type="EMBL" id="JBEPCV010000062">
    <property type="protein sequence ID" value="MER6909277.1"/>
    <property type="molecule type" value="Genomic_DNA"/>
</dbReference>
<dbReference type="Pfam" id="PF01186">
    <property type="entry name" value="Lysyl_oxidase"/>
    <property type="match status" value="1"/>
</dbReference>
<name>A0ABV1VS08_9ACTN</name>
<dbReference type="Proteomes" id="UP001490330">
    <property type="component" value="Unassembled WGS sequence"/>
</dbReference>
<accession>A0ABV1VS08</accession>
<evidence type="ECO:0000313" key="4">
    <source>
        <dbReference type="Proteomes" id="UP001490330"/>
    </source>
</evidence>
<comment type="caution">
    <text evidence="3">The sequence shown here is derived from an EMBL/GenBank/DDBJ whole genome shotgun (WGS) entry which is preliminary data.</text>
</comment>
<dbReference type="InterPro" id="IPR001695">
    <property type="entry name" value="Lysyl_oxidase"/>
</dbReference>
<dbReference type="InterPro" id="IPR006311">
    <property type="entry name" value="TAT_signal"/>
</dbReference>
<sequence length="590" mass="62307">MTRTRTTRLRRPLLAGTTAVAALAVTAGLVAATSEPAKAATGPKLSLIAATNSITLTSWKEDPGVYLDLGTYLTAEGTPLELKVTRKSYKDPVTITQTVYEGGKAKTKTLPKGTVKDFSGLPGFAQITVTDKAGKKVLSRAEDFCPNNASGRVRPDAPATSKYPESCPTNPFTLGSVWGVEKGWAANTYAGSYSDPIKLAAGTYTAKVGVAKKYRDLFGIADKPATVKVTVEERSYEDEEGVGAPASRSAQSAEAGEHAGHAGHGAGHQAPSGHAGHGPGHAPTPAQAAAPVTSGAGPSYNVGHGPLKAAPPALPWAVKKEQAARATRVGDTGGQTDGSRKAPALKPLSKRPVGKTSVPDVPKPDLRSLPAYGIVISDGEKDIPGKDYLAFSANVWNAGPAQLVVDGFRSPGKAKMDAYQYFYDAKGKQVGYTPTGTMEWDPRPGHVHWHFTDFASYRLLKADKKEAVRSGKEAFCLANTDAVDYTVKNANWHPYNTDLSTACGQENSISVREVLDVGSGDTYTQDLPGQSFDITQVPNGTYYIQVLANPEKRLKETSLDNNSALRKIVLGGKPGKRTVTVPAHDLVNAN</sequence>
<gene>
    <name evidence="3" type="ORF">ABT322_37250</name>
</gene>
<feature type="region of interest" description="Disordered" evidence="1">
    <location>
        <begin position="232"/>
        <end position="306"/>
    </location>
</feature>
<dbReference type="PROSITE" id="PS51318">
    <property type="entry name" value="TAT"/>
    <property type="match status" value="1"/>
</dbReference>
<feature type="chain" id="PRO_5046947070" evidence="2">
    <location>
        <begin position="40"/>
        <end position="590"/>
    </location>
</feature>
<keyword evidence="4" id="KW-1185">Reference proteome</keyword>
<evidence type="ECO:0000256" key="1">
    <source>
        <dbReference type="SAM" id="MobiDB-lite"/>
    </source>
</evidence>
<dbReference type="RefSeq" id="WP_350718480.1">
    <property type="nucleotide sequence ID" value="NZ_JBEPCO010000011.1"/>
</dbReference>
<proteinExistence type="predicted"/>